<reference evidence="5" key="1">
    <citation type="journal article" date="2023" name="Commun. Biol.">
        <title>Genome analysis of Parmales, the sister group of diatoms, reveals the evolutionary specialization of diatoms from phago-mixotrophs to photoautotrophs.</title>
        <authorList>
            <person name="Ban H."/>
            <person name="Sato S."/>
            <person name="Yoshikawa S."/>
            <person name="Yamada K."/>
            <person name="Nakamura Y."/>
            <person name="Ichinomiya M."/>
            <person name="Sato N."/>
            <person name="Blanc-Mathieu R."/>
            <person name="Endo H."/>
            <person name="Kuwata A."/>
            <person name="Ogata H."/>
        </authorList>
    </citation>
    <scope>NUCLEOTIDE SEQUENCE [LARGE SCALE GENOMIC DNA]</scope>
</reference>
<feature type="domain" description="AMP-dependent synthetase/ligase" evidence="3">
    <location>
        <begin position="52"/>
        <end position="468"/>
    </location>
</feature>
<evidence type="ECO:0000313" key="4">
    <source>
        <dbReference type="EMBL" id="GMI47435.1"/>
    </source>
</evidence>
<keyword evidence="5" id="KW-1185">Reference proteome</keyword>
<evidence type="ECO:0000256" key="1">
    <source>
        <dbReference type="ARBA" id="ARBA00022741"/>
    </source>
</evidence>
<dbReference type="Gene3D" id="3.40.50.12780">
    <property type="entry name" value="N-terminal domain of ligase-like"/>
    <property type="match status" value="1"/>
</dbReference>
<protein>
    <recommendedName>
        <fullName evidence="3">AMP-dependent synthetase/ligase domain-containing protein</fullName>
    </recommendedName>
</protein>
<comment type="caution">
    <text evidence="4">The sequence shown here is derived from an EMBL/GenBank/DDBJ whole genome shotgun (WGS) entry which is preliminary data.</text>
</comment>
<keyword evidence="1" id="KW-0547">Nucleotide-binding</keyword>
<dbReference type="InterPro" id="IPR000873">
    <property type="entry name" value="AMP-dep_synth/lig_dom"/>
</dbReference>
<dbReference type="PANTHER" id="PTHR43272">
    <property type="entry name" value="LONG-CHAIN-FATTY-ACID--COA LIGASE"/>
    <property type="match status" value="1"/>
</dbReference>
<dbReference type="AlphaFoldDB" id="A0A9W7GLB9"/>
<accession>A0A9W7GLB9</accession>
<keyword evidence="2" id="KW-0067">ATP-binding</keyword>
<dbReference type="PANTHER" id="PTHR43272:SF33">
    <property type="entry name" value="AMP-BINDING DOMAIN-CONTAINING PROTEIN-RELATED"/>
    <property type="match status" value="1"/>
</dbReference>
<evidence type="ECO:0000256" key="2">
    <source>
        <dbReference type="ARBA" id="ARBA00022840"/>
    </source>
</evidence>
<organism evidence="4 5">
    <name type="scientific">Triparma columacea</name>
    <dbReference type="NCBI Taxonomy" id="722753"/>
    <lineage>
        <taxon>Eukaryota</taxon>
        <taxon>Sar</taxon>
        <taxon>Stramenopiles</taxon>
        <taxon>Ochrophyta</taxon>
        <taxon>Bolidophyceae</taxon>
        <taxon>Parmales</taxon>
        <taxon>Triparmaceae</taxon>
        <taxon>Triparma</taxon>
    </lineage>
</organism>
<evidence type="ECO:0000259" key="3">
    <source>
        <dbReference type="Pfam" id="PF00501"/>
    </source>
</evidence>
<dbReference type="Proteomes" id="UP001165065">
    <property type="component" value="Unassembled WGS sequence"/>
</dbReference>
<dbReference type="EMBL" id="BRYA01000343">
    <property type="protein sequence ID" value="GMI47435.1"/>
    <property type="molecule type" value="Genomic_DNA"/>
</dbReference>
<name>A0A9W7GLB9_9STRA</name>
<gene>
    <name evidence="4" type="ORF">TrCOL_g7557</name>
</gene>
<dbReference type="InterPro" id="IPR042099">
    <property type="entry name" value="ANL_N_sf"/>
</dbReference>
<dbReference type="GO" id="GO:0004467">
    <property type="term" value="F:long-chain fatty acid-CoA ligase activity"/>
    <property type="evidence" value="ECO:0007669"/>
    <property type="project" value="TreeGrafter"/>
</dbReference>
<dbReference type="InterPro" id="IPR020845">
    <property type="entry name" value="AMP-binding_CS"/>
</dbReference>
<dbReference type="PROSITE" id="PS00455">
    <property type="entry name" value="AMP_BINDING"/>
    <property type="match status" value="1"/>
</dbReference>
<evidence type="ECO:0000313" key="5">
    <source>
        <dbReference type="Proteomes" id="UP001165065"/>
    </source>
</evidence>
<dbReference type="Pfam" id="PF00501">
    <property type="entry name" value="AMP-binding"/>
    <property type="match status" value="1"/>
</dbReference>
<dbReference type="GO" id="GO:0016020">
    <property type="term" value="C:membrane"/>
    <property type="evidence" value="ECO:0007669"/>
    <property type="project" value="TreeGrafter"/>
</dbReference>
<dbReference type="Pfam" id="PF23562">
    <property type="entry name" value="AMP-binding_C_3"/>
    <property type="match status" value="1"/>
</dbReference>
<dbReference type="CDD" id="cd05907">
    <property type="entry name" value="VL_LC_FACS_like"/>
    <property type="match status" value="1"/>
</dbReference>
<dbReference type="GO" id="GO:0005524">
    <property type="term" value="F:ATP binding"/>
    <property type="evidence" value="ECO:0007669"/>
    <property type="project" value="UniProtKB-KW"/>
</dbReference>
<proteinExistence type="predicted"/>
<sequence length="643" mass="70661">MLKLSSMFRVRVRSGLRYRSNFGGVAGIEAEEGQYMTDGLLQFDTLLEVQKRSADQWPTKPLFGTYNGGRFDWMTYSEFDEKVNQSRALLADLGVKRGDTVGVISNNRWEWSAVASACHGLSAVMVPMYEAQLPKDWSYILNDAGCKALFVANDEIFARAGEEVKASAPGVKSLVSFESSGEGHCFATNLARVKGTDCPVDTPSPSDLANLIYTSGTTGKPKGVELTHSNQATNITSVRAVVENPLDFMRHDDKSLSFLPWAHSYGQTCELYSMMAHGAAIGICRGVPDILEDMELVQPTLLFSVPTLYKKVFDGVHNMIETTNPIRRTLMSKALELGEKKVRAEEKGGKLGSWDQMQFDTLDGLVLEKIRGKFGGKLRVGFVAGAACPPEIINFMDSIGVPVCEGYGLTETSPVVSMNSPEQRKVGTVGKPTGGVEVVAVDVDGNALPQGSEGEICVIGPNVMKGYHNKVEATEEVITIDEEGRRMFHTGDLGRVDEDGFVKITGRLKEQFKLENGKYVVPTPVEEAIGMSRFIEQIVLCGANRPHNVCLIVPNVEAVREVCKVAGDIKDDELAGADGVKELIDREIEECSKELKKFEVPTNWCFVEPFTVENFMLTPKMSVRRHVAIRAYEEEISAMYGDN</sequence>
<dbReference type="SUPFAM" id="SSF56801">
    <property type="entry name" value="Acetyl-CoA synthetase-like"/>
    <property type="match status" value="1"/>
</dbReference>
<dbReference type="OrthoDB" id="1700726at2759"/>